<evidence type="ECO:0000256" key="3">
    <source>
        <dbReference type="ARBA" id="ARBA00023200"/>
    </source>
</evidence>
<reference evidence="4" key="1">
    <citation type="journal article" date="2016" name="PLoS ONE">
        <title>Metagenomic Survey of Viral Diversity Obtained from Feces of Subantarctic and South American Fur Seals.</title>
        <authorList>
            <person name="Kluge M."/>
            <person name="Campos F.S."/>
            <person name="Tavares M."/>
            <person name="de Amorim D.B."/>
            <person name="Valdez F.P."/>
            <person name="Giongo A."/>
            <person name="Roehe P.M."/>
            <person name="Franco A.C."/>
        </authorList>
    </citation>
    <scope>NUCLEOTIDE SEQUENCE</scope>
    <source>
        <strain evidence="4">Fur seal/ATROP24/BR/2012</strain>
    </source>
</reference>
<evidence type="ECO:0000256" key="2">
    <source>
        <dbReference type="ARBA" id="ARBA00022884"/>
    </source>
</evidence>
<dbReference type="InterPro" id="IPR002873">
    <property type="entry name" value="Rotavirus_NSP3"/>
</dbReference>
<protein>
    <submittedName>
        <fullName evidence="4">NSP3</fullName>
    </submittedName>
</protein>
<keyword evidence="3" id="KW-1035">Host cytoplasm</keyword>
<dbReference type="EMBL" id="KR072986">
    <property type="protein sequence ID" value="AKI82117.1"/>
    <property type="molecule type" value="Genomic_RNA"/>
</dbReference>
<feature type="non-terminal residue" evidence="4">
    <location>
        <position position="1"/>
    </location>
</feature>
<evidence type="ECO:0000256" key="1">
    <source>
        <dbReference type="ARBA" id="ARBA00022845"/>
    </source>
</evidence>
<gene>
    <name evidence="4" type="primary">NSP3</name>
</gene>
<proteinExistence type="predicted"/>
<evidence type="ECO:0000313" key="4">
    <source>
        <dbReference type="EMBL" id="AKI82117.1"/>
    </source>
</evidence>
<dbReference type="GO" id="GO:0003723">
    <property type="term" value="F:RNA binding"/>
    <property type="evidence" value="ECO:0007669"/>
    <property type="project" value="UniProtKB-KW"/>
</dbReference>
<sequence>SNMMKEKIPIFDSDFRTNEAAEFDDWIEKTSMMVVSVNSCHAVFAFKFENKWYAFDDGKLTTFNPMHRSVDPILVANHRFSVNAILLSGDVELNPGPHVNPIYVLQSNGINYKIAYDMVLDSNGILKYICYMSGGGR</sequence>
<feature type="non-terminal residue" evidence="4">
    <location>
        <position position="137"/>
    </location>
</feature>
<accession>A0A0G2YET2</accession>
<name>A0A0G2YET2_9REOV</name>
<keyword evidence="2" id="KW-0694">RNA-binding</keyword>
<dbReference type="Pfam" id="PF01665">
    <property type="entry name" value="Rota_NSP3"/>
    <property type="match status" value="1"/>
</dbReference>
<organism evidence="4">
    <name type="scientific">Rotavirus C</name>
    <dbReference type="NCBI Taxonomy" id="36427"/>
    <lineage>
        <taxon>Viruses</taxon>
        <taxon>Riboviria</taxon>
        <taxon>Orthornavirae</taxon>
        <taxon>Duplornaviricota</taxon>
        <taxon>Resentoviricetes</taxon>
        <taxon>Reovirales</taxon>
        <taxon>Sedoreoviridae</taxon>
        <taxon>Rotavirus</taxon>
        <taxon>Rotavirus tritogastroenteritidis</taxon>
    </lineage>
</organism>
<keyword evidence="1" id="KW-0810">Translation regulation</keyword>